<gene>
    <name evidence="3" type="ORF">MUK42_24625</name>
</gene>
<dbReference type="InterPro" id="IPR036397">
    <property type="entry name" value="RNaseH_sf"/>
</dbReference>
<dbReference type="EMBL" id="CP097510">
    <property type="protein sequence ID" value="URE27982.1"/>
    <property type="molecule type" value="Genomic_DNA"/>
</dbReference>
<dbReference type="InterPro" id="IPR002156">
    <property type="entry name" value="RNaseH_domain"/>
</dbReference>
<keyword evidence="4" id="KW-1185">Reference proteome</keyword>
<evidence type="ECO:0000256" key="1">
    <source>
        <dbReference type="SAM" id="MobiDB-lite"/>
    </source>
</evidence>
<accession>A0A9E7KQI8</accession>
<dbReference type="InterPro" id="IPR009027">
    <property type="entry name" value="Ribosomal_bL9/RNase_H1_N"/>
</dbReference>
<evidence type="ECO:0000313" key="4">
    <source>
        <dbReference type="Proteomes" id="UP001055439"/>
    </source>
</evidence>
<proteinExistence type="predicted"/>
<dbReference type="Pfam" id="PF01693">
    <property type="entry name" value="Cauli_VI"/>
    <property type="match status" value="1"/>
</dbReference>
<feature type="region of interest" description="Disordered" evidence="1">
    <location>
        <begin position="181"/>
        <end position="278"/>
    </location>
</feature>
<dbReference type="FunFam" id="3.30.420.10:FF:000076">
    <property type="entry name" value="RBR-type E3 ubiquitin transferase"/>
    <property type="match status" value="1"/>
</dbReference>
<evidence type="ECO:0000313" key="3">
    <source>
        <dbReference type="EMBL" id="URE27982.1"/>
    </source>
</evidence>
<dbReference type="InterPro" id="IPR037056">
    <property type="entry name" value="RNase_H1_N_sf"/>
</dbReference>
<dbReference type="InterPro" id="IPR011320">
    <property type="entry name" value="RNase_H1_N"/>
</dbReference>
<dbReference type="InterPro" id="IPR012337">
    <property type="entry name" value="RNaseH-like_sf"/>
</dbReference>
<dbReference type="GO" id="GO:0003676">
    <property type="term" value="F:nucleic acid binding"/>
    <property type="evidence" value="ECO:0007669"/>
    <property type="project" value="InterPro"/>
</dbReference>
<dbReference type="GO" id="GO:0004523">
    <property type="term" value="F:RNA-DNA hybrid ribonuclease activity"/>
    <property type="evidence" value="ECO:0007669"/>
    <property type="project" value="InterPro"/>
</dbReference>
<dbReference type="Gene3D" id="3.30.420.10">
    <property type="entry name" value="Ribonuclease H-like superfamily/Ribonuclease H"/>
    <property type="match status" value="1"/>
</dbReference>
<sequence length="490" mass="53854">MNLIVRKSLINCIPYIFSAALFPQNSHCIMWSSLSGFSSASWRGFSRGSSKVCELDFVLTGFHFHCFSTHHLRTRPLPKKDSQPSMAEESNAFYVVRKGDIIGIYKSLSDCQAQVCLSVCDPPVSVFKGYGLRKETEEYLASRGLKNPLYSVNASDVKADLFGPLLPCPFQQPDGLVDILPTKTPSLKRTKDMQPDGLVDILPTKPPSPKRTKDKQPDGLDILPTKPPSPKRTKDKQPDGLDILPTKPPSPKRTKDKQPDGLDILPTKPPSPKRTKDKVQLKLNQIDLSHASALDAAWAKCAPKRGPIKFVCWNNLEGTAGSGSMSTEQSTKHLKQAYSLEAKKVPHSDMSCIIEFDGASKGNPGKAGAGAILRNLDGSVICRLREGLGVATNNVAEYQALLLGMRFALKKGYKQIQVQGDSKIVCMQVEDRWKAKHENMACLCKEAKGLKDSFLSFSINHVKREFNADADAEANLAVDLPVGDITEEFS</sequence>
<organism evidence="3 4">
    <name type="scientific">Musa troglodytarum</name>
    <name type="common">fe'i banana</name>
    <dbReference type="NCBI Taxonomy" id="320322"/>
    <lineage>
        <taxon>Eukaryota</taxon>
        <taxon>Viridiplantae</taxon>
        <taxon>Streptophyta</taxon>
        <taxon>Embryophyta</taxon>
        <taxon>Tracheophyta</taxon>
        <taxon>Spermatophyta</taxon>
        <taxon>Magnoliopsida</taxon>
        <taxon>Liliopsida</taxon>
        <taxon>Zingiberales</taxon>
        <taxon>Musaceae</taxon>
        <taxon>Musa</taxon>
    </lineage>
</organism>
<dbReference type="Pfam" id="PF13456">
    <property type="entry name" value="RVT_3"/>
    <property type="match status" value="1"/>
</dbReference>
<feature type="domain" description="RNase H type-1" evidence="2">
    <location>
        <begin position="348"/>
        <end position="479"/>
    </location>
</feature>
<protein>
    <submittedName>
        <fullName evidence="3">Caulimovirus viroplasmin</fullName>
    </submittedName>
</protein>
<name>A0A9E7KQI8_9LILI</name>
<reference evidence="3" key="1">
    <citation type="submission" date="2022-05" db="EMBL/GenBank/DDBJ databases">
        <title>The Musa troglodytarum L. genome provides insights into the mechanism of non-climacteric behaviour and enrichment of carotenoids.</title>
        <authorList>
            <person name="Wang J."/>
        </authorList>
    </citation>
    <scope>NUCLEOTIDE SEQUENCE</scope>
    <source>
        <tissue evidence="3">Leaf</tissue>
    </source>
</reference>
<evidence type="ECO:0000259" key="2">
    <source>
        <dbReference type="PROSITE" id="PS50879"/>
    </source>
</evidence>
<dbReference type="Gene3D" id="3.40.970.10">
    <property type="entry name" value="Ribonuclease H1, N-terminal domain"/>
    <property type="match status" value="1"/>
</dbReference>
<dbReference type="OrthoDB" id="2016287at2759"/>
<dbReference type="PANTHER" id="PTHR46387">
    <property type="entry name" value="POLYNUCLEOTIDYL TRANSFERASE, RIBONUCLEASE H-LIKE SUPERFAMILY PROTEIN"/>
    <property type="match status" value="1"/>
</dbReference>
<dbReference type="Proteomes" id="UP001055439">
    <property type="component" value="Chromosome 8"/>
</dbReference>
<dbReference type="CDD" id="cd09279">
    <property type="entry name" value="RNase_HI_like"/>
    <property type="match status" value="1"/>
</dbReference>
<dbReference type="PANTHER" id="PTHR46387:SF2">
    <property type="entry name" value="RIBONUCLEASE HI"/>
    <property type="match status" value="1"/>
</dbReference>
<dbReference type="SUPFAM" id="SSF53098">
    <property type="entry name" value="Ribonuclease H-like"/>
    <property type="match status" value="1"/>
</dbReference>
<dbReference type="PROSITE" id="PS50879">
    <property type="entry name" value="RNASE_H_1"/>
    <property type="match status" value="1"/>
</dbReference>
<dbReference type="AlphaFoldDB" id="A0A9E7KQI8"/>
<dbReference type="SUPFAM" id="SSF55658">
    <property type="entry name" value="L9 N-domain-like"/>
    <property type="match status" value="1"/>
</dbReference>